<dbReference type="AlphaFoldDB" id="A0A840YNQ6"/>
<keyword evidence="3" id="KW-1185">Reference proteome</keyword>
<dbReference type="RefSeq" id="WP_184083681.1">
    <property type="nucleotide sequence ID" value="NZ_JACIJF010000001.1"/>
</dbReference>
<sequence length="128" mass="13679">MPKTATELMQEILFSAFLDSVDALKAGSNGLPNLLVRELNSIHRNTTFADLPKEVQDAILTNVRGAFTKLLKEGYSVGLASAGARPAPAPRAADGRSPMRDRPRRPDGPKPRGPEGPRGGGNRPKPRG</sequence>
<gene>
    <name evidence="2" type="ORF">FHT02_000398</name>
</gene>
<feature type="compositionally biased region" description="Basic and acidic residues" evidence="1">
    <location>
        <begin position="93"/>
        <end position="115"/>
    </location>
</feature>
<dbReference type="EMBL" id="JACIJF010000001">
    <property type="protein sequence ID" value="MBB5709192.1"/>
    <property type="molecule type" value="Genomic_DNA"/>
</dbReference>
<feature type="region of interest" description="Disordered" evidence="1">
    <location>
        <begin position="79"/>
        <end position="128"/>
    </location>
</feature>
<evidence type="ECO:0000256" key="1">
    <source>
        <dbReference type="SAM" id="MobiDB-lite"/>
    </source>
</evidence>
<proteinExistence type="predicted"/>
<comment type="caution">
    <text evidence="2">The sequence shown here is derived from an EMBL/GenBank/DDBJ whole genome shotgun (WGS) entry which is preliminary data.</text>
</comment>
<dbReference type="Proteomes" id="UP000527143">
    <property type="component" value="Unassembled WGS sequence"/>
</dbReference>
<reference evidence="2 3" key="1">
    <citation type="submission" date="2020-08" db="EMBL/GenBank/DDBJ databases">
        <title>Genomic Encyclopedia of Type Strains, Phase IV (KMG-IV): sequencing the most valuable type-strain genomes for metagenomic binning, comparative biology and taxonomic classification.</title>
        <authorList>
            <person name="Goeker M."/>
        </authorList>
    </citation>
    <scope>NUCLEOTIDE SEQUENCE [LARGE SCALE GENOMIC DNA]</scope>
    <source>
        <strain evidence="2 3">DSM 26736</strain>
    </source>
</reference>
<organism evidence="2 3">
    <name type="scientific">Sphingomonas xinjiangensis</name>
    <dbReference type="NCBI Taxonomy" id="643568"/>
    <lineage>
        <taxon>Bacteria</taxon>
        <taxon>Pseudomonadati</taxon>
        <taxon>Pseudomonadota</taxon>
        <taxon>Alphaproteobacteria</taxon>
        <taxon>Sphingomonadales</taxon>
        <taxon>Sphingomonadaceae</taxon>
        <taxon>Sphingomonas</taxon>
    </lineage>
</organism>
<protein>
    <submittedName>
        <fullName evidence="2">Uncharacterized protein</fullName>
    </submittedName>
</protein>
<feature type="compositionally biased region" description="Low complexity" evidence="1">
    <location>
        <begin position="80"/>
        <end position="92"/>
    </location>
</feature>
<evidence type="ECO:0000313" key="2">
    <source>
        <dbReference type="EMBL" id="MBB5709192.1"/>
    </source>
</evidence>
<evidence type="ECO:0000313" key="3">
    <source>
        <dbReference type="Proteomes" id="UP000527143"/>
    </source>
</evidence>
<name>A0A840YNQ6_9SPHN</name>
<accession>A0A840YNQ6</accession>